<keyword evidence="4" id="KW-0677">Repeat</keyword>
<gene>
    <name evidence="6" type="ORF">SDRG_00726</name>
</gene>
<feature type="region of interest" description="Disordered" evidence="5">
    <location>
        <begin position="822"/>
        <end position="853"/>
    </location>
</feature>
<dbReference type="InterPro" id="IPR015943">
    <property type="entry name" value="WD40/YVTN_repeat-like_dom_sf"/>
</dbReference>
<keyword evidence="2" id="KW-0963">Cytoplasm</keyword>
<dbReference type="GO" id="GO:0045504">
    <property type="term" value="F:dynein heavy chain binding"/>
    <property type="evidence" value="ECO:0007669"/>
    <property type="project" value="TreeGrafter"/>
</dbReference>
<protein>
    <submittedName>
        <fullName evidence="6">Uncharacterized protein</fullName>
    </submittedName>
</protein>
<dbReference type="GO" id="GO:0036156">
    <property type="term" value="C:inner dynein arm"/>
    <property type="evidence" value="ECO:0007669"/>
    <property type="project" value="TreeGrafter"/>
</dbReference>
<name>T0R610_SAPDV</name>
<dbReference type="Proteomes" id="UP000030762">
    <property type="component" value="Unassembled WGS sequence"/>
</dbReference>
<dbReference type="InterPro" id="IPR050687">
    <property type="entry name" value="Dynein_IC"/>
</dbReference>
<evidence type="ECO:0000313" key="6">
    <source>
        <dbReference type="EMBL" id="EQC41870.1"/>
    </source>
</evidence>
<dbReference type="GO" id="GO:0060294">
    <property type="term" value="P:cilium movement involved in cell motility"/>
    <property type="evidence" value="ECO:0007669"/>
    <property type="project" value="TreeGrafter"/>
</dbReference>
<reference evidence="6 7" key="1">
    <citation type="submission" date="2012-04" db="EMBL/GenBank/DDBJ databases">
        <title>The Genome Sequence of Saprolegnia declina VS20.</title>
        <authorList>
            <consortium name="The Broad Institute Genome Sequencing Platform"/>
            <person name="Russ C."/>
            <person name="Nusbaum C."/>
            <person name="Tyler B."/>
            <person name="van West P."/>
            <person name="Dieguez-Uribeondo J."/>
            <person name="de Bruijn I."/>
            <person name="Tripathy S."/>
            <person name="Jiang R."/>
            <person name="Young S.K."/>
            <person name="Zeng Q."/>
            <person name="Gargeya S."/>
            <person name="Fitzgerald M."/>
            <person name="Haas B."/>
            <person name="Abouelleil A."/>
            <person name="Alvarado L."/>
            <person name="Arachchi H.M."/>
            <person name="Berlin A."/>
            <person name="Chapman S.B."/>
            <person name="Goldberg J."/>
            <person name="Griggs A."/>
            <person name="Gujja S."/>
            <person name="Hansen M."/>
            <person name="Howarth C."/>
            <person name="Imamovic A."/>
            <person name="Larimer J."/>
            <person name="McCowen C."/>
            <person name="Montmayeur A."/>
            <person name="Murphy C."/>
            <person name="Neiman D."/>
            <person name="Pearson M."/>
            <person name="Priest M."/>
            <person name="Roberts A."/>
            <person name="Saif S."/>
            <person name="Shea T."/>
            <person name="Sisk P."/>
            <person name="Sykes S."/>
            <person name="Wortman J."/>
            <person name="Nusbaum C."/>
            <person name="Birren B."/>
        </authorList>
    </citation>
    <scope>NUCLEOTIDE SEQUENCE [LARGE SCALE GENOMIC DNA]</scope>
    <source>
        <strain evidence="6 7">VS20</strain>
    </source>
</reference>
<dbReference type="SUPFAM" id="SSF50978">
    <property type="entry name" value="WD40 repeat-like"/>
    <property type="match status" value="1"/>
</dbReference>
<dbReference type="PANTHER" id="PTHR12442:SF5">
    <property type="entry name" value="DYNEIN AXONEMAL INTERMEDIATE CHAIN 3"/>
    <property type="match status" value="1"/>
</dbReference>
<evidence type="ECO:0000256" key="1">
    <source>
        <dbReference type="ARBA" id="ARBA00004496"/>
    </source>
</evidence>
<dbReference type="RefSeq" id="XP_008604439.1">
    <property type="nucleotide sequence ID" value="XM_008606217.1"/>
</dbReference>
<evidence type="ECO:0000313" key="7">
    <source>
        <dbReference type="Proteomes" id="UP000030762"/>
    </source>
</evidence>
<dbReference type="InterPro" id="IPR001680">
    <property type="entry name" value="WD40_rpt"/>
</dbReference>
<organism evidence="6 7">
    <name type="scientific">Saprolegnia diclina (strain VS20)</name>
    <dbReference type="NCBI Taxonomy" id="1156394"/>
    <lineage>
        <taxon>Eukaryota</taxon>
        <taxon>Sar</taxon>
        <taxon>Stramenopiles</taxon>
        <taxon>Oomycota</taxon>
        <taxon>Saprolegniomycetes</taxon>
        <taxon>Saprolegniales</taxon>
        <taxon>Saprolegniaceae</taxon>
        <taxon>Saprolegnia</taxon>
    </lineage>
</organism>
<keyword evidence="7" id="KW-1185">Reference proteome</keyword>
<keyword evidence="3" id="KW-0853">WD repeat</keyword>
<dbReference type="InterPro" id="IPR036322">
    <property type="entry name" value="WD40_repeat_dom_sf"/>
</dbReference>
<evidence type="ECO:0000256" key="4">
    <source>
        <dbReference type="ARBA" id="ARBA00022737"/>
    </source>
</evidence>
<dbReference type="GeneID" id="19941453"/>
<dbReference type="EMBL" id="JH767133">
    <property type="protein sequence ID" value="EQC41870.1"/>
    <property type="molecule type" value="Genomic_DNA"/>
</dbReference>
<feature type="compositionally biased region" description="Low complexity" evidence="5">
    <location>
        <begin position="822"/>
        <end position="844"/>
    </location>
</feature>
<comment type="subcellular location">
    <subcellularLocation>
        <location evidence="1">Cytoplasm</location>
    </subcellularLocation>
</comment>
<accession>T0R610</accession>
<dbReference type="GO" id="GO:0036159">
    <property type="term" value="P:inner dynein arm assembly"/>
    <property type="evidence" value="ECO:0007669"/>
    <property type="project" value="TreeGrafter"/>
</dbReference>
<dbReference type="OMA" id="EPMLTHH"/>
<dbReference type="AlphaFoldDB" id="T0R610"/>
<proteinExistence type="predicted"/>
<evidence type="ECO:0000256" key="2">
    <source>
        <dbReference type="ARBA" id="ARBA00022490"/>
    </source>
</evidence>
<dbReference type="GO" id="GO:0045503">
    <property type="term" value="F:dynein light chain binding"/>
    <property type="evidence" value="ECO:0007669"/>
    <property type="project" value="TreeGrafter"/>
</dbReference>
<dbReference type="STRING" id="1156394.T0R610"/>
<dbReference type="SMART" id="SM00320">
    <property type="entry name" value="WD40"/>
    <property type="match status" value="3"/>
</dbReference>
<dbReference type="eggNOG" id="KOG1587">
    <property type="taxonomic scope" value="Eukaryota"/>
</dbReference>
<dbReference type="Gene3D" id="2.130.10.10">
    <property type="entry name" value="YVTN repeat-like/Quinoprotein amine dehydrogenase"/>
    <property type="match status" value="2"/>
</dbReference>
<evidence type="ECO:0000256" key="5">
    <source>
        <dbReference type="SAM" id="MobiDB-lite"/>
    </source>
</evidence>
<evidence type="ECO:0000256" key="3">
    <source>
        <dbReference type="ARBA" id="ARBA00022574"/>
    </source>
</evidence>
<sequence length="885" mass="97800">MVEKLAPLPGTKPLMISMREMDTLGLKTGPGLKDTIDFKLFEKQAILDEIAQVGFMCPFHAIRADIAKLECAELLLVADRDEVYGENWFVCVRQAAYEAQMALINGRLAAAEAAAESKDDEKKPSEDELLEMIQYEDKPFIAHPWVSSTADETHDQVRSLTVRAARPVISMSITRRTEEFNADYKFSDRDADQCFVECRQHKDPNYDLSRVEQDIGLQGIPDLVDNATQTSWFRAVNSALQYEPIKVPSEACERELQSSRLQTFLANVLPRMEEALQQNETLDIFLDPLQTMLEEETGGQHKAENSIKELRTFTDLIYSKNKTLPSIDWHPKKTGVIAVAASTNASFSKREDATDKVEGSYVLIWNFADLIHPQLMIEAPQDVMAIRFNPTQPGIIAGGLFNGQVCVWDISKAEAQMTKKKQKSGHASEETTKAIPPVKPLHTSYIDLSHRRSVADLVWLPAGMEITNRGHLVSTPDTVSHQFLTVAGDGQVCFWDLRFKDPKYRMANHNRIKAEKSQMKASKDAKDAGPVEVLFTPLYSIALTKVDGAGELGLKCIVMEKTKDDQPSSRLYCGTEEGEFLLADWRPHASKDDDGPSSSSNNNSSEDSVEYVQWACHDHFRTTVSLSRSPFFPHIQLTVSEANFHIWNVAGGSSSSNTPIFISPFSLAPLMCGCFSPTRPGVLYIGKADGVLEVWDLLDQSHRASFSCSIAACSLTTLEFRQTQVVAPAPAPTVNAANAMGKTQAAPVANAATQAPKQQLLAVGDVNGNLHILEIPRTLSRGSAGERQIIEGYFKREIARVKAVAEYADVAMRAANVIANAASNNGNSNNNSSNTGTSTPATTTKPPVAADAEDDLFKKMEKEFRQELGIDDKYVEQLMKSKQNN</sequence>
<dbReference type="OrthoDB" id="366230at2759"/>
<dbReference type="PANTHER" id="PTHR12442">
    <property type="entry name" value="DYNEIN INTERMEDIATE CHAIN"/>
    <property type="match status" value="1"/>
</dbReference>
<dbReference type="VEuPathDB" id="FungiDB:SDRG_00726"/>
<dbReference type="InParanoid" id="T0R610"/>